<keyword evidence="3" id="KW-1185">Reference proteome</keyword>
<feature type="region of interest" description="Disordered" evidence="1">
    <location>
        <begin position="112"/>
        <end position="134"/>
    </location>
</feature>
<evidence type="ECO:0000313" key="2">
    <source>
        <dbReference type="EMBL" id="CAH8367603.1"/>
    </source>
</evidence>
<proteinExistence type="predicted"/>
<feature type="compositionally biased region" description="Basic and acidic residues" evidence="1">
    <location>
        <begin position="37"/>
        <end position="71"/>
    </location>
</feature>
<dbReference type="AlphaFoldDB" id="A0ABC8L5X8"/>
<accession>A0ABC8L5X8</accession>
<reference evidence="2 3" key="1">
    <citation type="submission" date="2022-03" db="EMBL/GenBank/DDBJ databases">
        <authorList>
            <person name="Macdonald S."/>
            <person name="Ahmed S."/>
            <person name="Newling K."/>
        </authorList>
    </citation>
    <scope>NUCLEOTIDE SEQUENCE [LARGE SCALE GENOMIC DNA]</scope>
</reference>
<protein>
    <submittedName>
        <fullName evidence="2">Uncharacterized protein</fullName>
    </submittedName>
</protein>
<dbReference type="Proteomes" id="UP001642260">
    <property type="component" value="Unassembled WGS sequence"/>
</dbReference>
<gene>
    <name evidence="2" type="ORF">ERUC_LOCUS30821</name>
</gene>
<organism evidence="2 3">
    <name type="scientific">Eruca vesicaria subsp. sativa</name>
    <name type="common">Garden rocket</name>
    <name type="synonym">Eruca sativa</name>
    <dbReference type="NCBI Taxonomy" id="29727"/>
    <lineage>
        <taxon>Eukaryota</taxon>
        <taxon>Viridiplantae</taxon>
        <taxon>Streptophyta</taxon>
        <taxon>Embryophyta</taxon>
        <taxon>Tracheophyta</taxon>
        <taxon>Spermatophyta</taxon>
        <taxon>Magnoliopsida</taxon>
        <taxon>eudicotyledons</taxon>
        <taxon>Gunneridae</taxon>
        <taxon>Pentapetalae</taxon>
        <taxon>rosids</taxon>
        <taxon>malvids</taxon>
        <taxon>Brassicales</taxon>
        <taxon>Brassicaceae</taxon>
        <taxon>Brassiceae</taxon>
        <taxon>Eruca</taxon>
    </lineage>
</organism>
<comment type="caution">
    <text evidence="2">The sequence shown here is derived from an EMBL/GenBank/DDBJ whole genome shotgun (WGS) entry which is preliminary data.</text>
</comment>
<name>A0ABC8L5X8_ERUVS</name>
<evidence type="ECO:0000313" key="3">
    <source>
        <dbReference type="Proteomes" id="UP001642260"/>
    </source>
</evidence>
<feature type="region of interest" description="Disordered" evidence="1">
    <location>
        <begin position="1"/>
        <end position="95"/>
    </location>
</feature>
<evidence type="ECO:0000256" key="1">
    <source>
        <dbReference type="SAM" id="MobiDB-lite"/>
    </source>
</evidence>
<dbReference type="EMBL" id="CAKOAT010406265">
    <property type="protein sequence ID" value="CAH8367603.1"/>
    <property type="molecule type" value="Genomic_DNA"/>
</dbReference>
<sequence>MTQGNLIAKSNGKKVEEVKPRQNGARRGHQNRYQGHRGGDKGKDIAREHQGDGRMEGVYHPYREKNGRGHNDVNAGNRRVGNQSRGHQFGGGDRVLENPEKLMLDAFKGVSGSPIVERPSADMRSGSGTSSKARKALLFEDKEPGGGSVRCVSDE</sequence>